<sequence>MSIDGVKIIDSDDAYDIYNYVVENYKDGENVNKIITTILKYERNYCTDDLYTEIYWTSFAYSLWKIGHLSDDIKKKALEIIQKGANKFWLEIDRKALKQRQKVLDKLAIQLQSENPKPLKVPKMKIKRTPHFNKGDVLVVRFKDKYGILFVSEVEERPRKIEYHLACTRLLQKNKPTMDDFLNSQIACRKENTTYWLKTDCWFSHKDLGLLLDKFEKIGKIELENYFLGILSPASTLNDIYKEITSNPEIWKLTLEDTYHLVKNFEEYGKK</sequence>
<dbReference type="RefSeq" id="WP_039121536.1">
    <property type="nucleotide sequence ID" value="NZ_AOJP01000001.1"/>
</dbReference>
<accession>A0A017H7S3</accession>
<dbReference type="EMBL" id="AUZI01000012">
    <property type="protein sequence ID" value="KID49307.1"/>
    <property type="molecule type" value="Genomic_DNA"/>
</dbReference>
<organism evidence="1 2">
    <name type="scientific">Fusobacterium necrophorum subsp. funduliforme B35</name>
    <dbReference type="NCBI Taxonomy" id="1226633"/>
    <lineage>
        <taxon>Bacteria</taxon>
        <taxon>Fusobacteriati</taxon>
        <taxon>Fusobacteriota</taxon>
        <taxon>Fusobacteriia</taxon>
        <taxon>Fusobacteriales</taxon>
        <taxon>Fusobacteriaceae</taxon>
        <taxon>Fusobacterium</taxon>
    </lineage>
</organism>
<comment type="caution">
    <text evidence="1">The sequence shown here is derived from an EMBL/GenBank/DDBJ whole genome shotgun (WGS) entry which is preliminary data.</text>
</comment>
<evidence type="ECO:0000313" key="2">
    <source>
        <dbReference type="Proteomes" id="UP000031184"/>
    </source>
</evidence>
<reference evidence="1 2" key="1">
    <citation type="submission" date="2013-08" db="EMBL/GenBank/DDBJ databases">
        <title>An opportunistic ruminal bacterium that causes liver abscesses in cattle.</title>
        <authorList>
            <person name="Benahmed F.H."/>
            <person name="Rasmussen M."/>
            <person name="Harbottle H."/>
            <person name="Soppet D."/>
            <person name="Nagaraja T.G."/>
            <person name="Davidson M."/>
        </authorList>
    </citation>
    <scope>NUCLEOTIDE SEQUENCE [LARGE SCALE GENOMIC DNA]</scope>
    <source>
        <strain evidence="1 2">B35</strain>
    </source>
</reference>
<protein>
    <submittedName>
        <fullName evidence="1">Uncharacterized protein</fullName>
    </submittedName>
</protein>
<dbReference type="PATRIC" id="fig|1226633.4.peg.788"/>
<proteinExistence type="predicted"/>
<dbReference type="OrthoDB" id="362700at2"/>
<evidence type="ECO:0000313" key="1">
    <source>
        <dbReference type="EMBL" id="KID49307.1"/>
    </source>
</evidence>
<name>A0A017H7S3_9FUSO</name>
<dbReference type="AlphaFoldDB" id="A0A017H7S3"/>
<gene>
    <name evidence="1" type="ORF">C095_03930</name>
</gene>
<dbReference type="Proteomes" id="UP000031184">
    <property type="component" value="Unassembled WGS sequence"/>
</dbReference>